<evidence type="ECO:0000256" key="3">
    <source>
        <dbReference type="ARBA" id="ARBA00022989"/>
    </source>
</evidence>
<feature type="domain" description="PHTF1/2 N-terminal" evidence="8">
    <location>
        <begin position="3"/>
        <end position="155"/>
    </location>
</feature>
<feature type="compositionally biased region" description="Polar residues" evidence="6">
    <location>
        <begin position="376"/>
        <end position="404"/>
    </location>
</feature>
<gene>
    <name evidence="9" type="ORF">CHS0354_025686</name>
</gene>
<evidence type="ECO:0000259" key="8">
    <source>
        <dbReference type="Pfam" id="PF12129"/>
    </source>
</evidence>
<dbReference type="PANTHER" id="PTHR12680:SF6">
    <property type="entry name" value="PROTEIN PHTF"/>
    <property type="match status" value="1"/>
</dbReference>
<dbReference type="AlphaFoldDB" id="A0AAE0VMA7"/>
<reference evidence="9" key="2">
    <citation type="journal article" date="2021" name="Genome Biol. Evol.">
        <title>Developing a high-quality reference genome for a parasitic bivalve with doubly uniparental inheritance (Bivalvia: Unionida).</title>
        <authorList>
            <person name="Smith C.H."/>
        </authorList>
    </citation>
    <scope>NUCLEOTIDE SEQUENCE</scope>
    <source>
        <strain evidence="9">CHS0354</strain>
        <tissue evidence="9">Mantle</tissue>
    </source>
</reference>
<feature type="compositionally biased region" description="Basic and acidic residues" evidence="6">
    <location>
        <begin position="287"/>
        <end position="296"/>
    </location>
</feature>
<evidence type="ECO:0000313" key="10">
    <source>
        <dbReference type="Proteomes" id="UP001195483"/>
    </source>
</evidence>
<feature type="transmembrane region" description="Helical" evidence="7">
    <location>
        <begin position="856"/>
        <end position="879"/>
    </location>
</feature>
<reference evidence="9" key="1">
    <citation type="journal article" date="2021" name="Genome Biol. Evol.">
        <title>A High-Quality Reference Genome for a Parasitic Bivalve with Doubly Uniparental Inheritance (Bivalvia: Unionida).</title>
        <authorList>
            <person name="Smith C.H."/>
        </authorList>
    </citation>
    <scope>NUCLEOTIDE SEQUENCE</scope>
    <source>
        <strain evidence="9">CHS0354</strain>
    </source>
</reference>
<feature type="transmembrane region" description="Helical" evidence="7">
    <location>
        <begin position="99"/>
        <end position="118"/>
    </location>
</feature>
<dbReference type="GO" id="GO:0016020">
    <property type="term" value="C:membrane"/>
    <property type="evidence" value="ECO:0007669"/>
    <property type="project" value="UniProtKB-SubCell"/>
</dbReference>
<feature type="compositionally biased region" description="Basic and acidic residues" evidence="6">
    <location>
        <begin position="258"/>
        <end position="277"/>
    </location>
</feature>
<organism evidence="9 10">
    <name type="scientific">Potamilus streckersoni</name>
    <dbReference type="NCBI Taxonomy" id="2493646"/>
    <lineage>
        <taxon>Eukaryota</taxon>
        <taxon>Metazoa</taxon>
        <taxon>Spiralia</taxon>
        <taxon>Lophotrochozoa</taxon>
        <taxon>Mollusca</taxon>
        <taxon>Bivalvia</taxon>
        <taxon>Autobranchia</taxon>
        <taxon>Heteroconchia</taxon>
        <taxon>Palaeoheterodonta</taxon>
        <taxon>Unionida</taxon>
        <taxon>Unionoidea</taxon>
        <taxon>Unionidae</taxon>
        <taxon>Ambleminae</taxon>
        <taxon>Lampsilini</taxon>
        <taxon>Potamilus</taxon>
    </lineage>
</organism>
<keyword evidence="4 7" id="KW-0472">Membrane</keyword>
<proteinExistence type="predicted"/>
<keyword evidence="2 7" id="KW-0812">Transmembrane</keyword>
<dbReference type="Pfam" id="PF12129">
    <property type="entry name" value="PHTF1-2_N"/>
    <property type="match status" value="1"/>
</dbReference>
<evidence type="ECO:0000256" key="1">
    <source>
        <dbReference type="ARBA" id="ARBA00004141"/>
    </source>
</evidence>
<feature type="compositionally biased region" description="Basic and acidic residues" evidence="6">
    <location>
        <begin position="214"/>
        <end position="229"/>
    </location>
</feature>
<reference evidence="9" key="3">
    <citation type="submission" date="2023-05" db="EMBL/GenBank/DDBJ databases">
        <authorList>
            <person name="Smith C.H."/>
        </authorList>
    </citation>
    <scope>NUCLEOTIDE SEQUENCE</scope>
    <source>
        <strain evidence="9">CHS0354</strain>
        <tissue evidence="9">Mantle</tissue>
    </source>
</reference>
<comment type="subcellular location">
    <subcellularLocation>
        <location evidence="1">Membrane</location>
        <topology evidence="1">Multi-pass membrane protein</topology>
    </subcellularLocation>
</comment>
<dbReference type="EMBL" id="JAEAOA010001532">
    <property type="protein sequence ID" value="KAK3583169.1"/>
    <property type="molecule type" value="Genomic_DNA"/>
</dbReference>
<evidence type="ECO:0000256" key="2">
    <source>
        <dbReference type="ARBA" id="ARBA00022692"/>
    </source>
</evidence>
<feature type="compositionally biased region" description="Low complexity" evidence="6">
    <location>
        <begin position="197"/>
        <end position="208"/>
    </location>
</feature>
<evidence type="ECO:0000256" key="5">
    <source>
        <dbReference type="ARBA" id="ARBA00023180"/>
    </source>
</evidence>
<feature type="compositionally biased region" description="Low complexity" evidence="6">
    <location>
        <begin position="706"/>
        <end position="715"/>
    </location>
</feature>
<feature type="region of interest" description="Disordered" evidence="6">
    <location>
        <begin position="662"/>
        <end position="685"/>
    </location>
</feature>
<evidence type="ECO:0000313" key="9">
    <source>
        <dbReference type="EMBL" id="KAK3583169.1"/>
    </source>
</evidence>
<protein>
    <recommendedName>
        <fullName evidence="8">PHTF1/2 N-terminal domain-containing protein</fullName>
    </recommendedName>
</protein>
<feature type="compositionally biased region" description="Acidic residues" evidence="6">
    <location>
        <begin position="718"/>
        <end position="731"/>
    </location>
</feature>
<dbReference type="GO" id="GO:0005783">
    <property type="term" value="C:endoplasmic reticulum"/>
    <property type="evidence" value="ECO:0007669"/>
    <property type="project" value="InterPro"/>
</dbReference>
<dbReference type="InterPro" id="IPR039775">
    <property type="entry name" value="PHTF1/2"/>
</dbReference>
<feature type="compositionally biased region" description="Low complexity" evidence="6">
    <location>
        <begin position="247"/>
        <end position="256"/>
    </location>
</feature>
<accession>A0AAE0VMA7</accession>
<name>A0AAE0VMA7_9BIVA</name>
<evidence type="ECO:0000256" key="7">
    <source>
        <dbReference type="SAM" id="Phobius"/>
    </source>
</evidence>
<feature type="compositionally biased region" description="Polar residues" evidence="6">
    <location>
        <begin position="667"/>
        <end position="685"/>
    </location>
</feature>
<keyword evidence="3 7" id="KW-1133">Transmembrane helix</keyword>
<keyword evidence="10" id="KW-1185">Reference proteome</keyword>
<evidence type="ECO:0000256" key="6">
    <source>
        <dbReference type="SAM" id="MobiDB-lite"/>
    </source>
</evidence>
<feature type="region of interest" description="Disordered" evidence="6">
    <location>
        <begin position="706"/>
        <end position="733"/>
    </location>
</feature>
<feature type="transmembrane region" description="Helical" evidence="7">
    <location>
        <begin position="979"/>
        <end position="998"/>
    </location>
</feature>
<comment type="caution">
    <text evidence="9">The sequence shown here is derived from an EMBL/GenBank/DDBJ whole genome shotgun (WGS) entry which is preliminary data.</text>
</comment>
<feature type="compositionally biased region" description="Basic and acidic residues" evidence="6">
    <location>
        <begin position="313"/>
        <end position="346"/>
    </location>
</feature>
<evidence type="ECO:0000256" key="4">
    <source>
        <dbReference type="ARBA" id="ARBA00023136"/>
    </source>
</evidence>
<feature type="region of interest" description="Disordered" evidence="6">
    <location>
        <begin position="162"/>
        <end position="404"/>
    </location>
</feature>
<feature type="transmembrane region" description="Helical" evidence="7">
    <location>
        <begin position="814"/>
        <end position="832"/>
    </location>
</feature>
<feature type="compositionally biased region" description="Polar residues" evidence="6">
    <location>
        <begin position="177"/>
        <end position="192"/>
    </location>
</feature>
<feature type="transmembrane region" description="Helical" evidence="7">
    <location>
        <begin position="943"/>
        <end position="964"/>
    </location>
</feature>
<feature type="compositionally biased region" description="Basic and acidic residues" evidence="6">
    <location>
        <begin position="355"/>
        <end position="370"/>
    </location>
</feature>
<keyword evidence="5" id="KW-0325">Glycoprotein</keyword>
<feature type="transmembrane region" description="Helical" evidence="7">
    <location>
        <begin position="130"/>
        <end position="149"/>
    </location>
</feature>
<dbReference type="PANTHER" id="PTHR12680">
    <property type="entry name" value="PUTATIVE HOMEODOMAIN TRANSCRIPTION FACTOR PHTF"/>
    <property type="match status" value="1"/>
</dbReference>
<dbReference type="Proteomes" id="UP001195483">
    <property type="component" value="Unassembled WGS sequence"/>
</dbReference>
<sequence>MDRIHDTVAWYQQKIGSYDKQLWEQSVEHKVLKNIRHLPRRSVRLKTELIDVDLVRGSTFTKVTPQVPWSYVTLKTIGRVLFFPLYYKWWIQQTSWKFWLVLLALYVMQIGTTIFFFIQLDEKITQHEPVFSEVMIPGLLMVLLGLIHSQTVLSHMSLKPPVRDKKDGLSLRRKRSLSQTKTSVTNMDSVNSKVLGKSSSTSQSEKSQMLQVNSKEKKTGSSPVRDKADSSSSSIEGKSRKEKKMWSKSSKNNSPNHHLKESSRNQKEAQAGRRGSQDSESAYISHDASDSHERTSSQEAEVEAAVTMLSRPVVKDETFEGGIEKRTDKRIILSDFRSHSRERESQDSDVPEESPYEKDRSHTDEEKDTASEDEQTFNVLPTDASRSNPKGCTRSESQNSNLTVTSETDDCMIYREDGQKESCDQGNKEKFAVKADVHLVKVEKNNQNYFQRNPKHVDDWHDSSSFMAKGTVKPVCDMPENGTATPVSAVPENNTSTLQCENYKTNLQNENNVDLNTVVLGGPESHITIEVIGGNASLSMANQNTRQSKSSSEESMLTSKRVISNDMLSVDKTASEKISIYPRKTILSETSRSDTVLQNRTNLSPTKVRSAYICDSDTDNEESPNYKSVSGLRRRKVTLQEGSDFKTKRDKRPTLLLTTPKDDRASTCISSSDGENNITLNPDYNQKQNTVSSEEWEDRMQTDVSTSSYSSSCCSDADIMDNEPEQSEEGGGEIQQPYSTLVQGMSGNNVHLVNLLQPPSSTNQSQGHGQPDKVTCIIWELNECKKIELTAMDIGWAIIETVDKIPESSDYIRIGLMFSMLMALTPLAFHIYHNKDLHILTCGFYEMFQMVLNNPWRLNLIVVNGIIQRLCLSSIFFFLHSVADRTFKQRLLYAKHFCYLTSSRRARKFDMPHFRLNKVRNIKTWLSLRSYLKKRGPQRSVDMIVSSSFLLTIILLILMCLQLLQEPDTYLDCLCNWELLVWCLALGVYLLRFMTLGLKINKKYRNLSVLITEQINLYLQMEQKPHKKEELMVSNNVLKLAESLIKELESPFKISGISANPFFLNVTKVVVLSAFSAVLSEILGFKLKLTKIKLKD</sequence>
<dbReference type="InterPro" id="IPR021980">
    <property type="entry name" value="PHTF1/2_N"/>
</dbReference>